<organism evidence="1 2">
    <name type="scientific">Caerostris darwini</name>
    <dbReference type="NCBI Taxonomy" id="1538125"/>
    <lineage>
        <taxon>Eukaryota</taxon>
        <taxon>Metazoa</taxon>
        <taxon>Ecdysozoa</taxon>
        <taxon>Arthropoda</taxon>
        <taxon>Chelicerata</taxon>
        <taxon>Arachnida</taxon>
        <taxon>Araneae</taxon>
        <taxon>Araneomorphae</taxon>
        <taxon>Entelegynae</taxon>
        <taxon>Araneoidea</taxon>
        <taxon>Araneidae</taxon>
        <taxon>Caerostris</taxon>
    </lineage>
</organism>
<dbReference type="Proteomes" id="UP001054837">
    <property type="component" value="Unassembled WGS sequence"/>
</dbReference>
<protein>
    <submittedName>
        <fullName evidence="1">Uncharacterized protein</fullName>
    </submittedName>
</protein>
<proteinExistence type="predicted"/>
<evidence type="ECO:0000313" key="2">
    <source>
        <dbReference type="Proteomes" id="UP001054837"/>
    </source>
</evidence>
<accession>A0AAV4T8C6</accession>
<sequence>MRQLTGPHPTHPLRNQCGSQVADELEYRNDHIDATVPLVKMSSFSTDFKEQSKIQRRKGLVFFSLADFKEQSKIQRRKGCTTHKDPKLPTP</sequence>
<gene>
    <name evidence="1" type="ORF">CDAR_168431</name>
</gene>
<name>A0AAV4T8C6_9ARAC</name>
<comment type="caution">
    <text evidence="1">The sequence shown here is derived from an EMBL/GenBank/DDBJ whole genome shotgun (WGS) entry which is preliminary data.</text>
</comment>
<keyword evidence="2" id="KW-1185">Reference proteome</keyword>
<dbReference type="AlphaFoldDB" id="A0AAV4T8C6"/>
<reference evidence="1 2" key="1">
    <citation type="submission" date="2021-06" db="EMBL/GenBank/DDBJ databases">
        <title>Caerostris darwini draft genome.</title>
        <authorList>
            <person name="Kono N."/>
            <person name="Arakawa K."/>
        </authorList>
    </citation>
    <scope>NUCLEOTIDE SEQUENCE [LARGE SCALE GENOMIC DNA]</scope>
</reference>
<dbReference type="EMBL" id="BPLQ01009022">
    <property type="protein sequence ID" value="GIY40977.1"/>
    <property type="molecule type" value="Genomic_DNA"/>
</dbReference>
<evidence type="ECO:0000313" key="1">
    <source>
        <dbReference type="EMBL" id="GIY40977.1"/>
    </source>
</evidence>